<dbReference type="InterPro" id="IPR017034">
    <property type="entry name" value="Abi_system_AbiD/AbiF"/>
</dbReference>
<reference evidence="1" key="1">
    <citation type="submission" date="2007-04" db="EMBL/GenBank/DDBJ databases">
        <authorList>
            <person name="Fulton L."/>
            <person name="Clifton S."/>
            <person name="Fulton B."/>
            <person name="Xu J."/>
            <person name="Minx P."/>
            <person name="Pepin K.H."/>
            <person name="Johnson M."/>
            <person name="Thiruvilangam P."/>
            <person name="Bhonagiri V."/>
            <person name="Nash W.E."/>
            <person name="Mardis E.R."/>
            <person name="Wilson R.K."/>
        </authorList>
    </citation>
    <scope>NUCLEOTIDE SEQUENCE [LARGE SCALE GENOMIC DNA]</scope>
    <source>
        <strain evidence="1">ATCC 17982</strain>
    </source>
</reference>
<dbReference type="Pfam" id="PF07751">
    <property type="entry name" value="Abi_2"/>
    <property type="match status" value="1"/>
</dbReference>
<comment type="caution">
    <text evidence="1">The sequence shown here is derived from an EMBL/GenBank/DDBJ whole genome shotgun (WGS) entry which is preliminary data.</text>
</comment>
<dbReference type="HOGENOM" id="CLU_044962_2_2_11"/>
<dbReference type="Proteomes" id="UP000003553">
    <property type="component" value="Unassembled WGS sequence"/>
</dbReference>
<dbReference type="InterPro" id="IPR011664">
    <property type="entry name" value="Abi_system_AbiD/AbiF-like"/>
</dbReference>
<proteinExistence type="predicted"/>
<protein>
    <submittedName>
        <fullName evidence="1">Abi-like protein</fullName>
    </submittedName>
</protein>
<dbReference type="AlphaFoldDB" id="A7BAY6"/>
<name>A7BAY6_9ACTO</name>
<sequence>MEKPFLSIDQQIDLLRSRGMTIDDSKTAKQTLETISYYRLSGYYYPFRQYDDITQTRSDIFSPNTKLEQVLALYKFDERLRATTFQELSRIEVGLRALIGYTLGEEHPHLHLASSRLGPSGFDKENKHETKKYRKWIYSYEKSRKRSQEDFIRHYRDEYNGKLPVWVAVHILEWGKLALLFKMAPFHCQDTIATSLHLTRSQVNSWLENLRILRNICAHQGRLFNRTLHQVKLPKDAETLGITQLSPKRNKCFDQLTLIQYLIRTMGLGDGTALPAVLATFPATDIVPLRATGTPDNWQSLPLWSCEPTT</sequence>
<reference evidence="1" key="2">
    <citation type="submission" date="2015-05" db="EMBL/GenBank/DDBJ databases">
        <title>Draft genome sequence of Actinomyces odontolyticus (ATCC 17982).</title>
        <authorList>
            <person name="Sudarsanam P."/>
            <person name="Ley R."/>
            <person name="Guruge J."/>
            <person name="Turnbaugh P.J."/>
            <person name="Mahowald M."/>
            <person name="Liep D."/>
            <person name="Gordon J."/>
        </authorList>
    </citation>
    <scope>NUCLEOTIDE SEQUENCE</scope>
    <source>
        <strain evidence="1">ATCC 17982</strain>
    </source>
</reference>
<dbReference type="eggNOG" id="COG4823">
    <property type="taxonomic scope" value="Bacteria"/>
</dbReference>
<dbReference type="EMBL" id="AAYI02000004">
    <property type="protein sequence ID" value="EDN80360.1"/>
    <property type="molecule type" value="Genomic_DNA"/>
</dbReference>
<organism evidence="1 2">
    <name type="scientific">Schaalia dentiphila ATCC 17982</name>
    <dbReference type="NCBI Taxonomy" id="411466"/>
    <lineage>
        <taxon>Bacteria</taxon>
        <taxon>Bacillati</taxon>
        <taxon>Actinomycetota</taxon>
        <taxon>Actinomycetes</taxon>
        <taxon>Actinomycetales</taxon>
        <taxon>Actinomycetaceae</taxon>
        <taxon>Schaalia</taxon>
        <taxon>Schaalia dentiphila</taxon>
    </lineage>
</organism>
<accession>A7BAY6</accession>
<keyword evidence="2" id="KW-1185">Reference proteome</keyword>
<dbReference type="PIRSF" id="PIRSF034934">
    <property type="entry name" value="AbiF_AbiD"/>
    <property type="match status" value="1"/>
</dbReference>
<evidence type="ECO:0000313" key="2">
    <source>
        <dbReference type="Proteomes" id="UP000003553"/>
    </source>
</evidence>
<evidence type="ECO:0000313" key="1">
    <source>
        <dbReference type="EMBL" id="EDN80360.1"/>
    </source>
</evidence>
<gene>
    <name evidence="1" type="ORF">ACTODO_00803</name>
</gene>
<dbReference type="RefSeq" id="WP_003791525.1">
    <property type="nucleotide sequence ID" value="NZ_DS264586.1"/>
</dbReference>